<evidence type="ECO:0000313" key="3">
    <source>
        <dbReference type="EMBL" id="SKA92986.1"/>
    </source>
</evidence>
<reference evidence="4" key="1">
    <citation type="submission" date="2017-02" db="EMBL/GenBank/DDBJ databases">
        <authorList>
            <person name="Varghese N."/>
            <person name="Submissions S."/>
        </authorList>
    </citation>
    <scope>NUCLEOTIDE SEQUENCE [LARGE SCALE GENOMIC DNA]</scope>
    <source>
        <strain evidence="4">USBA 833</strain>
    </source>
</reference>
<dbReference type="Pfam" id="PF00106">
    <property type="entry name" value="adh_short"/>
    <property type="match status" value="1"/>
</dbReference>
<evidence type="ECO:0000313" key="4">
    <source>
        <dbReference type="Proteomes" id="UP000190105"/>
    </source>
</evidence>
<dbReference type="InterPro" id="IPR020904">
    <property type="entry name" value="Sc_DH/Rdtase_CS"/>
</dbReference>
<dbReference type="PROSITE" id="PS00061">
    <property type="entry name" value="ADH_SHORT"/>
    <property type="match status" value="1"/>
</dbReference>
<gene>
    <name evidence="3" type="ORF">SAMN05443428_11333</name>
</gene>
<organism evidence="3 4">
    <name type="scientific">Caloramator quimbayensis</name>
    <dbReference type="NCBI Taxonomy" id="1147123"/>
    <lineage>
        <taxon>Bacteria</taxon>
        <taxon>Bacillati</taxon>
        <taxon>Bacillota</taxon>
        <taxon>Clostridia</taxon>
        <taxon>Eubacteriales</taxon>
        <taxon>Clostridiaceae</taxon>
        <taxon>Caloramator</taxon>
    </lineage>
</organism>
<comment type="similarity">
    <text evidence="1">Belongs to the short-chain dehydrogenases/reductases (SDR) family.</text>
</comment>
<evidence type="ECO:0000256" key="2">
    <source>
        <dbReference type="ARBA" id="ARBA00023002"/>
    </source>
</evidence>
<dbReference type="CDD" id="cd05233">
    <property type="entry name" value="SDR_c"/>
    <property type="match status" value="1"/>
</dbReference>
<dbReference type="InterPro" id="IPR036291">
    <property type="entry name" value="NAD(P)-bd_dom_sf"/>
</dbReference>
<dbReference type="Proteomes" id="UP000190105">
    <property type="component" value="Unassembled WGS sequence"/>
</dbReference>
<dbReference type="PRINTS" id="PR00081">
    <property type="entry name" value="GDHRDH"/>
</dbReference>
<keyword evidence="4" id="KW-1185">Reference proteome</keyword>
<dbReference type="GO" id="GO:0016491">
    <property type="term" value="F:oxidoreductase activity"/>
    <property type="evidence" value="ECO:0007669"/>
    <property type="project" value="UniProtKB-KW"/>
</dbReference>
<dbReference type="RefSeq" id="WP_078696886.1">
    <property type="nucleotide sequence ID" value="NZ_FUYH01000013.1"/>
</dbReference>
<name>A0A1T4XTV3_9CLOT</name>
<dbReference type="SUPFAM" id="SSF51735">
    <property type="entry name" value="NAD(P)-binding Rossmann-fold domains"/>
    <property type="match status" value="1"/>
</dbReference>
<keyword evidence="2" id="KW-0560">Oxidoreductase</keyword>
<evidence type="ECO:0000256" key="1">
    <source>
        <dbReference type="ARBA" id="ARBA00006484"/>
    </source>
</evidence>
<dbReference type="PANTHER" id="PTHR44196">
    <property type="entry name" value="DEHYDROGENASE/REDUCTASE SDR FAMILY MEMBER 7B"/>
    <property type="match status" value="1"/>
</dbReference>
<sequence length="253" mass="29031">MNLNGKNVILTGASSGIGLEILYKLIEKGCKVIAVSRNIEKIPINKNVYPFKCDVANKEDLDKLFDFALNYFEKIDVFISNAGFAYFEKIDDEDYEHIEKIYKTNVFAPIYCLERMNKIYDGKDFTFVITASAMAKMPLPGYALYCSTKAAIDFFHQSFRFEMGKFNLIVVYPIATRTNFFNTSKKTAPVPFPAQSPEYVAKCVIKGIEKNKKCVYPSKVFVIINALSRVFPFISTLYQKVQYKKFKNWLEGN</sequence>
<dbReference type="STRING" id="1147123.SAMN05443428_11333"/>
<dbReference type="AlphaFoldDB" id="A0A1T4XTV3"/>
<dbReference type="GO" id="GO:0016020">
    <property type="term" value="C:membrane"/>
    <property type="evidence" value="ECO:0007669"/>
    <property type="project" value="TreeGrafter"/>
</dbReference>
<dbReference type="EMBL" id="FUYH01000013">
    <property type="protein sequence ID" value="SKA92986.1"/>
    <property type="molecule type" value="Genomic_DNA"/>
</dbReference>
<dbReference type="OrthoDB" id="9803333at2"/>
<dbReference type="InterPro" id="IPR002347">
    <property type="entry name" value="SDR_fam"/>
</dbReference>
<protein>
    <submittedName>
        <fullName evidence="3">Short-chain dehydrogenase</fullName>
    </submittedName>
</protein>
<proteinExistence type="inferred from homology"/>
<dbReference type="Gene3D" id="3.40.50.720">
    <property type="entry name" value="NAD(P)-binding Rossmann-like Domain"/>
    <property type="match status" value="1"/>
</dbReference>
<dbReference type="PANTHER" id="PTHR44196:SF1">
    <property type="entry name" value="DEHYDROGENASE_REDUCTASE SDR FAMILY MEMBER 7B"/>
    <property type="match status" value="1"/>
</dbReference>
<accession>A0A1T4XTV3</accession>